<dbReference type="AlphaFoldDB" id="F5XF94"/>
<keyword evidence="2" id="KW-1185">Reference proteome</keyword>
<evidence type="ECO:0000313" key="1">
    <source>
        <dbReference type="EMBL" id="BAK37832.1"/>
    </source>
</evidence>
<dbReference type="Proteomes" id="UP000007947">
    <property type="component" value="Chromosome"/>
</dbReference>
<gene>
    <name evidence="1" type="ordered locus">MLP_48180</name>
</gene>
<dbReference type="HOGENOM" id="CLU_378045_0_0_11"/>
<proteinExistence type="predicted"/>
<sequence length="733" mass="78771">MLPAATDRLLALQRTAGNAAVAQLLASSSPAHRQPAPIQPVHIQRQPTRAELLEQYEQDVAAGRWAHAAELLNGCSDADIQSRAAALSPAQRSSMRAACQEWNHRVRRALLDLDFKAAVAAGDWPNAANLLNAFNDSDITARVNGLSRPQRISLYVTAPARITAIITTADPEAAYQGDVRKADWPTAAVHLATFTDAEIATRAAALTPAQRASMRAACAPDNHRVRRPLLDLDFKAAVAAGDWPNAANLLNAFNDPDITTRVQALPSAQRISLYVAANIRIGDIIAGIDRESAYQGDLRKPDWTRAALHLAGFSDAEIATRVAALTPAQRASMRAACAPDNHRVRRPLLDLDFKAAVAAGDWPNAANLLNAFNDPDITTRVRALPPAQRIELYVAANVRIGDIIAAADLSSAFQGDLRKSDWARAVIHLNGFSDADIATRIAALTPAQRSSMLAACTPPFSRIRIALIGRPTRSYLVPFDRAPLAAAGERIIFNGRYAHAAPAQFQLVFSSAGGGFGSPGGPATQTIPGLTSGNVDFLINSTWTGATATTVQLQVQLTDGTVVSTENWTFGFKSGATPTTMVQLETEGERPLPSAYTYQLGPDIGSPGQPDYEHQTILERFGGRTCNITLADLKPGYAAANSLTTQADVTAHFFGSSSNNGTFTVDAHDRVYDQHTGMQSQAMFIQALTTMKEITVDLPQIYEVVPGVPLARFIVRRILKLDGSTRLRKMRAP</sequence>
<organism evidence="1 2">
    <name type="scientific">Microlunatus phosphovorus (strain ATCC 700054 / DSM 10555 / JCM 9379 / NBRC 101784 / NCIMB 13414 / VKM Ac-1990 / NM-1)</name>
    <dbReference type="NCBI Taxonomy" id="1032480"/>
    <lineage>
        <taxon>Bacteria</taxon>
        <taxon>Bacillati</taxon>
        <taxon>Actinomycetota</taxon>
        <taxon>Actinomycetes</taxon>
        <taxon>Propionibacteriales</taxon>
        <taxon>Propionibacteriaceae</taxon>
        <taxon>Microlunatus</taxon>
    </lineage>
</organism>
<accession>F5XF94</accession>
<dbReference type="KEGG" id="mph:MLP_48180"/>
<evidence type="ECO:0000313" key="2">
    <source>
        <dbReference type="Proteomes" id="UP000007947"/>
    </source>
</evidence>
<reference evidence="1 2" key="1">
    <citation type="submission" date="2011-05" db="EMBL/GenBank/DDBJ databases">
        <title>Whole genome sequence of Microlunatus phosphovorus NM-1.</title>
        <authorList>
            <person name="Hosoyama A."/>
            <person name="Sasaki K."/>
            <person name="Harada T."/>
            <person name="Igarashi R."/>
            <person name="Kawakoshi A."/>
            <person name="Sasagawa M."/>
            <person name="Fukada J."/>
            <person name="Nakamura S."/>
            <person name="Katano Y."/>
            <person name="Hanada S."/>
            <person name="Kamagata Y."/>
            <person name="Nakamura N."/>
            <person name="Yamazaki S."/>
            <person name="Fujita N."/>
        </authorList>
    </citation>
    <scope>NUCLEOTIDE SEQUENCE [LARGE SCALE GENOMIC DNA]</scope>
    <source>
        <strain evidence="2">ATCC 700054 / DSM 10555 / JCM 9379 / NBRC 101784 / NCIMB 13414 / VKM Ac-1990 / NM-1</strain>
    </source>
</reference>
<dbReference type="RefSeq" id="WP_013865656.1">
    <property type="nucleotide sequence ID" value="NC_015635.1"/>
</dbReference>
<dbReference type="STRING" id="1032480.MLP_48180"/>
<protein>
    <submittedName>
        <fullName evidence="1">Uncharacterized protein</fullName>
    </submittedName>
</protein>
<dbReference type="EMBL" id="AP012204">
    <property type="protein sequence ID" value="BAK37832.1"/>
    <property type="molecule type" value="Genomic_DNA"/>
</dbReference>
<name>F5XF94_MICPN</name>